<feature type="domain" description="TmcB/TmcC TPR repeats" evidence="6">
    <location>
        <begin position="652"/>
        <end position="767"/>
    </location>
</feature>
<feature type="region of interest" description="Disordered" evidence="4">
    <location>
        <begin position="1088"/>
        <end position="1131"/>
    </location>
</feature>
<feature type="transmembrane region" description="Helical" evidence="5">
    <location>
        <begin position="1494"/>
        <end position="1519"/>
    </location>
</feature>
<feature type="compositionally biased region" description="Polar residues" evidence="4">
    <location>
        <begin position="778"/>
        <end position="793"/>
    </location>
</feature>
<keyword evidence="5" id="KW-1133">Transmembrane helix</keyword>
<feature type="compositionally biased region" description="Acidic residues" evidence="4">
    <location>
        <begin position="1120"/>
        <end position="1129"/>
    </location>
</feature>
<dbReference type="InterPro" id="IPR057352">
    <property type="entry name" value="TPR_TmcB/C"/>
</dbReference>
<dbReference type="Pfam" id="PF25474">
    <property type="entry name" value="TPR_TmcB"/>
    <property type="match status" value="1"/>
</dbReference>
<feature type="transmembrane region" description="Helical" evidence="5">
    <location>
        <begin position="52"/>
        <end position="72"/>
    </location>
</feature>
<evidence type="ECO:0000256" key="5">
    <source>
        <dbReference type="SAM" id="Phobius"/>
    </source>
</evidence>
<keyword evidence="2" id="KW-0479">Metal-binding</keyword>
<evidence type="ECO:0000256" key="3">
    <source>
        <dbReference type="ARBA" id="ARBA00023004"/>
    </source>
</evidence>
<feature type="compositionally biased region" description="Low complexity" evidence="4">
    <location>
        <begin position="1107"/>
        <end position="1119"/>
    </location>
</feature>
<comment type="caution">
    <text evidence="7">The sequence shown here is derived from an EMBL/GenBank/DDBJ whole genome shotgun (WGS) entry which is preliminary data.</text>
</comment>
<feature type="transmembrane region" description="Helical" evidence="5">
    <location>
        <begin position="226"/>
        <end position="245"/>
    </location>
</feature>
<organism evidence="7 8">
    <name type="scientific">Blattamonas nauphoetae</name>
    <dbReference type="NCBI Taxonomy" id="2049346"/>
    <lineage>
        <taxon>Eukaryota</taxon>
        <taxon>Metamonada</taxon>
        <taxon>Preaxostyla</taxon>
        <taxon>Oxymonadida</taxon>
        <taxon>Blattamonas</taxon>
    </lineage>
</organism>
<feature type="transmembrane region" description="Helical" evidence="5">
    <location>
        <begin position="1256"/>
        <end position="1281"/>
    </location>
</feature>
<feature type="region of interest" description="Disordered" evidence="4">
    <location>
        <begin position="778"/>
        <end position="805"/>
    </location>
</feature>
<reference evidence="7 8" key="1">
    <citation type="journal article" date="2022" name="bioRxiv">
        <title>Genomics of Preaxostyla Flagellates Illuminates Evolutionary Transitions and the Path Towards Mitochondrial Loss.</title>
        <authorList>
            <person name="Novak L.V.F."/>
            <person name="Treitli S.C."/>
            <person name="Pyrih J."/>
            <person name="Halakuc P."/>
            <person name="Pipaliya S.V."/>
            <person name="Vacek V."/>
            <person name="Brzon O."/>
            <person name="Soukal P."/>
            <person name="Eme L."/>
            <person name="Dacks J.B."/>
            <person name="Karnkowska A."/>
            <person name="Elias M."/>
            <person name="Hampl V."/>
        </authorList>
    </citation>
    <scope>NUCLEOTIDE SEQUENCE [LARGE SCALE GENOMIC DNA]</scope>
    <source>
        <strain evidence="7">NAU3</strain>
        <tissue evidence="7">Gut</tissue>
    </source>
</reference>
<feature type="transmembrane region" description="Helical" evidence="5">
    <location>
        <begin position="308"/>
        <end position="330"/>
    </location>
</feature>
<keyword evidence="8" id="KW-1185">Reference proteome</keyword>
<feature type="transmembrane region" description="Helical" evidence="5">
    <location>
        <begin position="820"/>
        <end position="846"/>
    </location>
</feature>
<keyword evidence="5" id="KW-0472">Membrane</keyword>
<dbReference type="Proteomes" id="UP001281761">
    <property type="component" value="Unassembled WGS sequence"/>
</dbReference>
<evidence type="ECO:0000313" key="7">
    <source>
        <dbReference type="EMBL" id="KAK2949850.1"/>
    </source>
</evidence>
<feature type="compositionally biased region" description="Polar residues" evidence="4">
    <location>
        <begin position="490"/>
        <end position="555"/>
    </location>
</feature>
<dbReference type="Gene3D" id="1.20.120.50">
    <property type="entry name" value="Hemerythrin-like"/>
    <property type="match status" value="1"/>
</dbReference>
<sequence>MSKEDHQRSVARSVSSLSTAANALTVVRFNPVDELLFATVYTLHKEKPMSNFFYFVWLALTFFNLSGIAVVWGKYPFHKNIASVAHGIFQYTDFTISWMHNLFLLPMIAIFGVLTLISLIVIIISTIFVKTEKPVPTKLASLIRVISMLMAYPFYMPSLNAFLGGLNCIRKDGLVGMDCDDSLMMVNLIVGLVCAVLLALFTLLVRFFVFPFNSRKDGLFASQTGIFNTFVWLVTTAMPILTIFLKSTPQFVCLAGLVLSLGLFIYAFFLLPFYSDISNAVCAAVFADVAVFHLIGMIWSFVGNDKLWLNTILWVVWGLAFVGVPVGVFFGTRAYARAQWATRPGEPIPYIHKKEVADAPAILSAQPTLTPKIQPSIPPFGSLSQGPVSSRAPLTPAVQQPSINLPQAALSSRRESNETSLLFPTMEHNKLSPTEVEMEEFTNINSTTPRIDPPHLVTATVSSPSASAEPTPSASYQPSVGGLGMMGTPKIQTGTSGLTHPQSAQTRSTSGQPSLAPTYNAQQRRPSLQLQTGPSKSPRSNAPGQSVQSKLLSEQVNRKVPKYTNPRQVQEAIKFLVEKECRKNRDYVSLADEILTSAQKKMPTSSELWICSAFFYLSHTNSQMKMGDCLRTANQCVPSLHERWVVYALMRDMERKTSAQGGQNSQGVSFKLNVAKATKAHDMSRAYLQQAYLLLSKENMDLDRIMLFLDKAIGFEKEAHEIYQSLLRQYPNSAQVLRGFGALIRDIYRDDDTAMMMFTEANIIEEDTTVTETMSRVSGGSKLSSIAGQSTGQPKKKKKRNRSGTTIQLDEDKKKLLPMFIPIVVISGVVIVGAMVVMFIIVTVTFDACATTTLQVTKFSEIITSILDMVLYANFYILRTDHDQTYFDNLGCTFIPIDWQIKETFKDRSGKLGEGLHVIYKDAVATSEFQIMEYEEIPNLIPAYQEVQVGSARQMRVTGTTPVFVNLIDFINNIANVASLIYNDGFWNTTEWKGQPVQLYYLILNGPVAATERMKIACLVFSGNSEGDSRQMQIVDIIVGVASIVFPIILLLAQYIQTISSLKRERREIFFQIAIARKDDVLRLKQRLDDSESGVDDETNMSTRFGTTTNQTNTETNNSNDEEGADGEGLDSARAQHDEEEKLKMQLIAQGMNPQMIAMMQMQGMSLQQISEMMGKKKEEEDEDEEEEKKEEKNKEEEKEETRSQRLKREAEEKKKAEEEEKKAKKNKKGLDHLTPHQQEIYERVYNMSGIIAASFFVRVIIGFILIVVGALFFYLIAYFACDSAVKYYNSVILTAYKCVVAEQMGLLAISIANSINYEIPGIYTTVPYAGGPWLDSRHLSSDMGLIQTLLSEELEYFNAIDQLVSQGSDSVNVYPTGDEDFDGLTVVATIKKGSTANAIMYESRECFQLDDGDCDVKNRIYGQTGNYSGLQALVLKFKESARSVADSTEPYSGISIGSEHIQIMGSLLTYDLRGGFLALQNAVVDEMNTAIDLFRALLIVSFIVAIVLNLLAFVAFIVPTKSILAKVANSTEAMRDIDPAADAADRTGMGQAAWKEEYTSDCIRFDHEHKIILHALAATCGCLDTSMEVVPSVESLKEVADDETKEMLDQAINLFMVKGDGAAKVADDEVKQKEKAKVLLSVLALLVKSTFSGFHDEEQIIQKYKIQRAHRRGHYKAHSAHLRKLQKESLGIAKFVRGGKPVPAAHGQNLIQMYTQWLTEHVTKVDRELSALLAGNAPESEMEREMDILHEMHVPSSYSAFLDSENASIQDQKLFEKMKHVLRIK</sequence>
<evidence type="ECO:0000256" key="1">
    <source>
        <dbReference type="ARBA" id="ARBA00010587"/>
    </source>
</evidence>
<protein>
    <recommendedName>
        <fullName evidence="6">TmcB/TmcC TPR repeats domain-containing protein</fullName>
    </recommendedName>
</protein>
<name>A0ABQ9XEM7_9EUKA</name>
<dbReference type="InterPro" id="IPR052994">
    <property type="entry name" value="Tiny_macrocysts_regulators"/>
</dbReference>
<feature type="region of interest" description="Disordered" evidence="4">
    <location>
        <begin position="1171"/>
        <end position="1230"/>
    </location>
</feature>
<evidence type="ECO:0000259" key="6">
    <source>
        <dbReference type="Pfam" id="PF25474"/>
    </source>
</evidence>
<gene>
    <name evidence="7" type="ORF">BLNAU_15245</name>
</gene>
<keyword evidence="5" id="KW-0812">Transmembrane</keyword>
<feature type="transmembrane region" description="Helical" evidence="5">
    <location>
        <begin position="281"/>
        <end position="302"/>
    </location>
</feature>
<proteinExistence type="inferred from homology"/>
<accession>A0ABQ9XEM7</accession>
<feature type="compositionally biased region" description="Low complexity" evidence="4">
    <location>
        <begin position="457"/>
        <end position="475"/>
    </location>
</feature>
<dbReference type="PANTHER" id="PTHR31600:SF2">
    <property type="entry name" value="GAMETE ENRICHED GENE 10 PROTEIN-RELATED"/>
    <property type="match status" value="1"/>
</dbReference>
<feature type="compositionally biased region" description="Basic and acidic residues" evidence="4">
    <location>
        <begin position="1190"/>
        <end position="1230"/>
    </location>
</feature>
<feature type="transmembrane region" description="Helical" evidence="5">
    <location>
        <begin position="251"/>
        <end position="274"/>
    </location>
</feature>
<feature type="transmembrane region" description="Helical" evidence="5">
    <location>
        <begin position="141"/>
        <end position="163"/>
    </location>
</feature>
<feature type="transmembrane region" description="Helical" evidence="5">
    <location>
        <begin position="183"/>
        <end position="205"/>
    </location>
</feature>
<dbReference type="SUPFAM" id="SSF47188">
    <property type="entry name" value="Hemerythrin-like"/>
    <property type="match status" value="1"/>
</dbReference>
<dbReference type="PANTHER" id="PTHR31600">
    <property type="entry name" value="TINY MACROCYSTS PROTEIN B-RELATED"/>
    <property type="match status" value="1"/>
</dbReference>
<feature type="region of interest" description="Disordered" evidence="4">
    <location>
        <begin position="445"/>
        <end position="559"/>
    </location>
</feature>
<keyword evidence="3" id="KW-0408">Iron</keyword>
<feature type="transmembrane region" description="Helical" evidence="5">
    <location>
        <begin position="103"/>
        <end position="129"/>
    </location>
</feature>
<dbReference type="EMBL" id="JARBJD010000148">
    <property type="protein sequence ID" value="KAK2949850.1"/>
    <property type="molecule type" value="Genomic_DNA"/>
</dbReference>
<feature type="transmembrane region" description="Helical" evidence="5">
    <location>
        <begin position="1037"/>
        <end position="1056"/>
    </location>
</feature>
<evidence type="ECO:0000256" key="2">
    <source>
        <dbReference type="ARBA" id="ARBA00022723"/>
    </source>
</evidence>
<evidence type="ECO:0000256" key="4">
    <source>
        <dbReference type="SAM" id="MobiDB-lite"/>
    </source>
</evidence>
<comment type="similarity">
    <text evidence="1">Belongs to the hemerythrin family.</text>
</comment>
<dbReference type="InterPro" id="IPR035938">
    <property type="entry name" value="Hemerythrin-like_sf"/>
</dbReference>
<feature type="compositionally biased region" description="Acidic residues" evidence="4">
    <location>
        <begin position="1180"/>
        <end position="1189"/>
    </location>
</feature>
<evidence type="ECO:0000313" key="8">
    <source>
        <dbReference type="Proteomes" id="UP001281761"/>
    </source>
</evidence>